<dbReference type="Proteomes" id="UP000031121">
    <property type="component" value="Chromosome"/>
</dbReference>
<dbReference type="EMBL" id="CP009302">
    <property type="protein sequence ID" value="AJC12329.1"/>
    <property type="molecule type" value="Genomic_DNA"/>
</dbReference>
<sequence>MAEEVGNVVDLNGEYRFKADSKGRVSLPAKFRKVLSNDLVVTKSLDDQCIYAFEVPAFNGWVAQLFEDRFGGYSASNREHSRLRTALKARAFDVQVDSAGRIMIPADQRATAGIDKDVVIVGNTGYFEIWDAQRYDAMNSEIDLGVLFSS</sequence>
<dbReference type="RefSeq" id="WP_039689563.1">
    <property type="nucleotide sequence ID" value="NZ_CP009302.1"/>
</dbReference>
<evidence type="ECO:0000256" key="5">
    <source>
        <dbReference type="ARBA" id="ARBA00023125"/>
    </source>
</evidence>
<dbReference type="SUPFAM" id="SSF89447">
    <property type="entry name" value="AbrB/MazE/MraZ-like"/>
    <property type="match status" value="1"/>
</dbReference>
<comment type="subcellular location">
    <subcellularLocation>
        <location evidence="7">Cytoplasm</location>
        <location evidence="7">Nucleoid</location>
    </subcellularLocation>
</comment>
<comment type="subunit">
    <text evidence="7">Forms oligomers.</text>
</comment>
<dbReference type="InterPro" id="IPR038619">
    <property type="entry name" value="MraZ_sf"/>
</dbReference>
<dbReference type="GO" id="GO:2000143">
    <property type="term" value="P:negative regulation of DNA-templated transcription initiation"/>
    <property type="evidence" value="ECO:0007669"/>
    <property type="project" value="TreeGrafter"/>
</dbReference>
<dbReference type="GO" id="GO:0003700">
    <property type="term" value="F:DNA-binding transcription factor activity"/>
    <property type="evidence" value="ECO:0007669"/>
    <property type="project" value="UniProtKB-UniRule"/>
</dbReference>
<keyword evidence="6 7" id="KW-0804">Transcription</keyword>
<organism evidence="9 10">
    <name type="scientific">Berryella intestinalis</name>
    <dbReference type="NCBI Taxonomy" id="1531429"/>
    <lineage>
        <taxon>Bacteria</taxon>
        <taxon>Bacillati</taxon>
        <taxon>Actinomycetota</taxon>
        <taxon>Coriobacteriia</taxon>
        <taxon>Eggerthellales</taxon>
        <taxon>Eggerthellaceae</taxon>
        <taxon>Berryella</taxon>
    </lineage>
</organism>
<evidence type="ECO:0000259" key="8">
    <source>
        <dbReference type="PROSITE" id="PS51740"/>
    </source>
</evidence>
<dbReference type="GO" id="GO:0005737">
    <property type="term" value="C:cytoplasm"/>
    <property type="evidence" value="ECO:0007669"/>
    <property type="project" value="UniProtKB-UniRule"/>
</dbReference>
<dbReference type="Pfam" id="PF02381">
    <property type="entry name" value="MraZ"/>
    <property type="match status" value="2"/>
</dbReference>
<dbReference type="KEGG" id="cbac:JI75_06340"/>
<dbReference type="PANTHER" id="PTHR34701">
    <property type="entry name" value="TRANSCRIPTIONAL REGULATOR MRAZ"/>
    <property type="match status" value="1"/>
</dbReference>
<evidence type="ECO:0000313" key="9">
    <source>
        <dbReference type="EMBL" id="AJC12329.1"/>
    </source>
</evidence>
<dbReference type="Gene3D" id="3.40.1550.20">
    <property type="entry name" value="Transcriptional regulator MraZ domain"/>
    <property type="match status" value="1"/>
</dbReference>
<evidence type="ECO:0000256" key="6">
    <source>
        <dbReference type="ARBA" id="ARBA00023163"/>
    </source>
</evidence>
<dbReference type="InterPro" id="IPR003444">
    <property type="entry name" value="MraZ"/>
</dbReference>
<name>A0A0A8B4Q0_9ACTN</name>
<evidence type="ECO:0000313" key="10">
    <source>
        <dbReference type="Proteomes" id="UP000031121"/>
    </source>
</evidence>
<feature type="domain" description="SpoVT-AbrB" evidence="8">
    <location>
        <begin position="14"/>
        <end position="57"/>
    </location>
</feature>
<dbReference type="GO" id="GO:0009295">
    <property type="term" value="C:nucleoid"/>
    <property type="evidence" value="ECO:0007669"/>
    <property type="project" value="UniProtKB-SubCell"/>
</dbReference>
<dbReference type="CDD" id="cd16321">
    <property type="entry name" value="MraZ_C"/>
    <property type="match status" value="1"/>
</dbReference>
<comment type="similarity">
    <text evidence="7">Belongs to the MraZ family.</text>
</comment>
<dbReference type="OrthoDB" id="9807753at2"/>
<evidence type="ECO:0000256" key="1">
    <source>
        <dbReference type="ARBA" id="ARBA00013860"/>
    </source>
</evidence>
<reference evidence="10" key="1">
    <citation type="submission" date="2014-08" db="EMBL/GenBank/DDBJ databases">
        <title>Coriobacteriaceae sp. complete genome.</title>
        <authorList>
            <person name="Looft T."/>
            <person name="Bayles D.O."/>
            <person name="Stanton T.B."/>
        </authorList>
    </citation>
    <scope>NUCLEOTIDE SEQUENCE [LARGE SCALE GENOMIC DNA]</scope>
    <source>
        <strain evidence="10">68-1-3</strain>
    </source>
</reference>
<keyword evidence="2 7" id="KW-0963">Cytoplasm</keyword>
<dbReference type="PANTHER" id="PTHR34701:SF1">
    <property type="entry name" value="TRANSCRIPTIONAL REGULATOR MRAZ"/>
    <property type="match status" value="1"/>
</dbReference>
<evidence type="ECO:0000256" key="4">
    <source>
        <dbReference type="ARBA" id="ARBA00023015"/>
    </source>
</evidence>
<dbReference type="PROSITE" id="PS51740">
    <property type="entry name" value="SPOVT_ABRB"/>
    <property type="match status" value="2"/>
</dbReference>
<keyword evidence="5 7" id="KW-0238">DNA-binding</keyword>
<dbReference type="GO" id="GO:0000976">
    <property type="term" value="F:transcription cis-regulatory region binding"/>
    <property type="evidence" value="ECO:0007669"/>
    <property type="project" value="TreeGrafter"/>
</dbReference>
<proteinExistence type="inferred from homology"/>
<dbReference type="AlphaFoldDB" id="A0A0A8B4Q0"/>
<keyword evidence="4 7" id="KW-0805">Transcription regulation</keyword>
<dbReference type="InterPro" id="IPR020603">
    <property type="entry name" value="MraZ_dom"/>
</dbReference>
<dbReference type="InterPro" id="IPR007159">
    <property type="entry name" value="SpoVT-AbrB_dom"/>
</dbReference>
<gene>
    <name evidence="7" type="primary">mraZ</name>
    <name evidence="9" type="ORF">JI75_06340</name>
</gene>
<dbReference type="CDD" id="cd16320">
    <property type="entry name" value="MraZ_N"/>
    <property type="match status" value="1"/>
</dbReference>
<accession>A0A0A8B4Q0</accession>
<dbReference type="InterPro" id="IPR035642">
    <property type="entry name" value="MraZ_N"/>
</dbReference>
<dbReference type="HAMAP" id="MF_01008">
    <property type="entry name" value="MraZ"/>
    <property type="match status" value="1"/>
</dbReference>
<protein>
    <recommendedName>
        <fullName evidence="1 7">Transcriptional regulator MraZ</fullName>
    </recommendedName>
</protein>
<reference evidence="9 10" key="2">
    <citation type="journal article" date="2015" name="Genome Announc.">
        <title>Complete Genome Sequence of Coriobacteriaceae Strain 68-1-3, a Novel Mucus-Degrading Isolate from the Swine Intestinal Tract.</title>
        <authorList>
            <person name="Looft T."/>
            <person name="Bayles D.O."/>
            <person name="Alt D.P."/>
            <person name="Stanton T.B."/>
        </authorList>
    </citation>
    <scope>NUCLEOTIDE SEQUENCE [LARGE SCALE GENOMIC DNA]</scope>
    <source>
        <strain evidence="9 10">68-1-3</strain>
    </source>
</reference>
<keyword evidence="3" id="KW-0677">Repeat</keyword>
<keyword evidence="10" id="KW-1185">Reference proteome</keyword>
<dbReference type="STRING" id="1531429.JI75_06340"/>
<dbReference type="InterPro" id="IPR035644">
    <property type="entry name" value="MraZ_C"/>
</dbReference>
<evidence type="ECO:0000256" key="7">
    <source>
        <dbReference type="HAMAP-Rule" id="MF_01008"/>
    </source>
</evidence>
<dbReference type="InterPro" id="IPR037914">
    <property type="entry name" value="SpoVT-AbrB_sf"/>
</dbReference>
<evidence type="ECO:0000256" key="2">
    <source>
        <dbReference type="ARBA" id="ARBA00022490"/>
    </source>
</evidence>
<dbReference type="HOGENOM" id="CLU_107907_0_3_11"/>
<feature type="domain" description="SpoVT-AbrB" evidence="8">
    <location>
        <begin position="91"/>
        <end position="134"/>
    </location>
</feature>
<evidence type="ECO:0000256" key="3">
    <source>
        <dbReference type="ARBA" id="ARBA00022737"/>
    </source>
</evidence>